<dbReference type="AlphaFoldDB" id="A0A7J5Y5D4"/>
<proteinExistence type="predicted"/>
<sequence length="139" mass="15508">MPHHQDHQAASNPAEAIGFERASSFSLLLRLASTQGIRHSMAPPTMEHYLPGQFPDAKNGSSNRPERAVWACPQRRATAMSEAHREPKTHREPKQQDGTGMMAKEVNSIPADTCQQAVASETLRSQNKEAWRIPQTDRQ</sequence>
<accession>A0A7J5Y5D4</accession>
<feature type="compositionally biased region" description="Basic and acidic residues" evidence="1">
    <location>
        <begin position="82"/>
        <end position="95"/>
    </location>
</feature>
<keyword evidence="3" id="KW-1185">Reference proteome</keyword>
<evidence type="ECO:0000313" key="3">
    <source>
        <dbReference type="Proteomes" id="UP000518266"/>
    </source>
</evidence>
<organism evidence="2 3">
    <name type="scientific">Dissostichus mawsoni</name>
    <name type="common">Antarctic cod</name>
    <dbReference type="NCBI Taxonomy" id="36200"/>
    <lineage>
        <taxon>Eukaryota</taxon>
        <taxon>Metazoa</taxon>
        <taxon>Chordata</taxon>
        <taxon>Craniata</taxon>
        <taxon>Vertebrata</taxon>
        <taxon>Euteleostomi</taxon>
        <taxon>Actinopterygii</taxon>
        <taxon>Neopterygii</taxon>
        <taxon>Teleostei</taxon>
        <taxon>Neoteleostei</taxon>
        <taxon>Acanthomorphata</taxon>
        <taxon>Eupercaria</taxon>
        <taxon>Perciformes</taxon>
        <taxon>Notothenioidei</taxon>
        <taxon>Nototheniidae</taxon>
        <taxon>Dissostichus</taxon>
    </lineage>
</organism>
<reference evidence="2 3" key="1">
    <citation type="submission" date="2020-03" db="EMBL/GenBank/DDBJ databases">
        <title>Dissostichus mawsoni Genome sequencing and assembly.</title>
        <authorList>
            <person name="Park H."/>
        </authorList>
    </citation>
    <scope>NUCLEOTIDE SEQUENCE [LARGE SCALE GENOMIC DNA]</scope>
    <source>
        <strain evidence="2">DM0001</strain>
        <tissue evidence="2">Muscle</tissue>
    </source>
</reference>
<evidence type="ECO:0000313" key="2">
    <source>
        <dbReference type="EMBL" id="KAF3844241.1"/>
    </source>
</evidence>
<protein>
    <submittedName>
        <fullName evidence="2">Uncharacterized protein</fullName>
    </submittedName>
</protein>
<dbReference type="EMBL" id="JAAKFY010000016">
    <property type="protein sequence ID" value="KAF3844241.1"/>
    <property type="molecule type" value="Genomic_DNA"/>
</dbReference>
<gene>
    <name evidence="2" type="ORF">F7725_013582</name>
</gene>
<feature type="region of interest" description="Disordered" evidence="1">
    <location>
        <begin position="42"/>
        <end position="100"/>
    </location>
</feature>
<evidence type="ECO:0000256" key="1">
    <source>
        <dbReference type="SAM" id="MobiDB-lite"/>
    </source>
</evidence>
<dbReference type="Proteomes" id="UP000518266">
    <property type="component" value="Unassembled WGS sequence"/>
</dbReference>
<name>A0A7J5Y5D4_DISMA</name>
<comment type="caution">
    <text evidence="2">The sequence shown here is derived from an EMBL/GenBank/DDBJ whole genome shotgun (WGS) entry which is preliminary data.</text>
</comment>